<dbReference type="Proteomes" id="UP000183567">
    <property type="component" value="Unassembled WGS sequence"/>
</dbReference>
<dbReference type="EMBL" id="LVVM01002679">
    <property type="protein sequence ID" value="OJA16274.1"/>
    <property type="molecule type" value="Genomic_DNA"/>
</dbReference>
<sequence>MQAQTSIRKLTDTDTTQAAIRIQRAWRRRLAAKSRLLPTMDADSRWNDAAIQARMKMDRLGADKGKNDPRTRWKRAVFLVSRMQDKNTLYRDESYLAGKRCQEDKMLETQHWLELVDAVVLGINYLVKVDDQGKLHWARNNVLVDTTEGKWYDLGEGKGVIPQDDTGKYPPTPPRPRVSFGADSSTSLGSRQEPEATHYTRPSKEGTRLGRAVRRHFTLKGMMDRLLRKTVRKNTWIYVTDKSCEIHYVAHAPAITDRSSPLLRLEHLLGNFVDGLSERGVDLRKAKISKAEVVLRAIEQVSKANSVRHKAAANAKGHVKEAFHGWGDDGEETRGGIFSAWKREILEGRRVQKDSAD</sequence>
<dbReference type="AlphaFoldDB" id="A0A1J8R3C5"/>
<protein>
    <submittedName>
        <fullName evidence="2">Uncharacterized protein</fullName>
    </submittedName>
</protein>
<reference evidence="2 3" key="1">
    <citation type="submission" date="2016-03" db="EMBL/GenBank/DDBJ databases">
        <title>Comparative genomics of the ectomycorrhizal sister species Rhizopogon vinicolor and Rhizopogon vesiculosus (Basidiomycota: Boletales) reveals a divergence of the mating type B locus.</title>
        <authorList>
            <person name="Mujic A.B."/>
            <person name="Kuo A."/>
            <person name="Tritt A."/>
            <person name="Lipzen A."/>
            <person name="Chen C."/>
            <person name="Johnson J."/>
            <person name="Sharma A."/>
            <person name="Barry K."/>
            <person name="Grigoriev I.V."/>
            <person name="Spatafora J.W."/>
        </authorList>
    </citation>
    <scope>NUCLEOTIDE SEQUENCE [LARGE SCALE GENOMIC DNA]</scope>
    <source>
        <strain evidence="2 3">AM-OR11-056</strain>
    </source>
</reference>
<dbReference type="OrthoDB" id="7344096at2759"/>
<gene>
    <name evidence="2" type="ORF">AZE42_00120</name>
</gene>
<accession>A0A1J8R3C5</accession>
<evidence type="ECO:0000313" key="2">
    <source>
        <dbReference type="EMBL" id="OJA16274.1"/>
    </source>
</evidence>
<dbReference type="STRING" id="180088.A0A1J8R3C5"/>
<keyword evidence="3" id="KW-1185">Reference proteome</keyword>
<evidence type="ECO:0000313" key="3">
    <source>
        <dbReference type="Proteomes" id="UP000183567"/>
    </source>
</evidence>
<feature type="compositionally biased region" description="Basic and acidic residues" evidence="1">
    <location>
        <begin position="192"/>
        <end position="207"/>
    </location>
</feature>
<proteinExistence type="predicted"/>
<comment type="caution">
    <text evidence="2">The sequence shown here is derived from an EMBL/GenBank/DDBJ whole genome shotgun (WGS) entry which is preliminary data.</text>
</comment>
<name>A0A1J8R3C5_9AGAM</name>
<feature type="region of interest" description="Disordered" evidence="1">
    <location>
        <begin position="155"/>
        <end position="207"/>
    </location>
</feature>
<organism evidence="2 3">
    <name type="scientific">Rhizopogon vesiculosus</name>
    <dbReference type="NCBI Taxonomy" id="180088"/>
    <lineage>
        <taxon>Eukaryota</taxon>
        <taxon>Fungi</taxon>
        <taxon>Dikarya</taxon>
        <taxon>Basidiomycota</taxon>
        <taxon>Agaricomycotina</taxon>
        <taxon>Agaricomycetes</taxon>
        <taxon>Agaricomycetidae</taxon>
        <taxon>Boletales</taxon>
        <taxon>Suillineae</taxon>
        <taxon>Rhizopogonaceae</taxon>
        <taxon>Rhizopogon</taxon>
    </lineage>
</organism>
<evidence type="ECO:0000256" key="1">
    <source>
        <dbReference type="SAM" id="MobiDB-lite"/>
    </source>
</evidence>